<proteinExistence type="predicted"/>
<reference evidence="1 2" key="1">
    <citation type="submission" date="2024-12" db="EMBL/GenBank/DDBJ databases">
        <title>The coexistence of Mycolicibacterium septicum and Mycolicibacterium nivoides in clinical samples.</title>
        <authorList>
            <person name="Wang C."/>
            <person name="Feng Y."/>
            <person name="Zong Z."/>
        </authorList>
    </citation>
    <scope>NUCLEOTIDE SEQUENCE [LARGE SCALE GENOMIC DNA]</scope>
    <source>
        <strain evidence="1 2">120309</strain>
    </source>
</reference>
<dbReference type="RefSeq" id="WP_409544881.1">
    <property type="nucleotide sequence ID" value="NZ_JBKBDD010000012.1"/>
</dbReference>
<accession>A0ABW9LIL3</accession>
<dbReference type="EMBL" id="JBKBDD010000012">
    <property type="protein sequence ID" value="MFN6546943.1"/>
    <property type="molecule type" value="Genomic_DNA"/>
</dbReference>
<dbReference type="Gene3D" id="3.40.50.300">
    <property type="entry name" value="P-loop containing nucleotide triphosphate hydrolases"/>
    <property type="match status" value="1"/>
</dbReference>
<keyword evidence="2" id="KW-1185">Reference proteome</keyword>
<dbReference type="Proteomes" id="UP001635816">
    <property type="component" value="Unassembled WGS sequence"/>
</dbReference>
<dbReference type="InterPro" id="IPR027417">
    <property type="entry name" value="P-loop_NTPase"/>
</dbReference>
<protein>
    <submittedName>
        <fullName evidence="1">Sulfotransferase family protein</fullName>
    </submittedName>
</protein>
<organism evidence="1 2">
    <name type="scientific">Mycolicibacterium nivoides</name>
    <dbReference type="NCBI Taxonomy" id="2487344"/>
    <lineage>
        <taxon>Bacteria</taxon>
        <taxon>Bacillati</taxon>
        <taxon>Actinomycetota</taxon>
        <taxon>Actinomycetes</taxon>
        <taxon>Mycobacteriales</taxon>
        <taxon>Mycobacteriaceae</taxon>
        <taxon>Mycolicibacterium</taxon>
    </lineage>
</organism>
<name>A0ABW9LIL3_9MYCO</name>
<gene>
    <name evidence="1" type="ORF">ACK4CT_27480</name>
</gene>
<evidence type="ECO:0000313" key="2">
    <source>
        <dbReference type="Proteomes" id="UP001635816"/>
    </source>
</evidence>
<evidence type="ECO:0000313" key="1">
    <source>
        <dbReference type="EMBL" id="MFN6546943.1"/>
    </source>
</evidence>
<comment type="caution">
    <text evidence="1">The sequence shown here is derived from an EMBL/GenBank/DDBJ whole genome shotgun (WGS) entry which is preliminary data.</text>
</comment>
<sequence>MQRREAQRRISLRVFSDCEHRPIRRSRIPQRIIVERWGVRGVVLVNTAGRSESGARPVALFVLGVPRSGTSAVTRVLSLCGATLPAGLSGADPRNPRGYWEPRASLHLNNTILRSHGSAVFDASFRLQEEGGLDEHQKAACINKIGQFLSTLPSAPLVLIKDLQITLLSGLWFEAARQAGFDIAVVNMVRPPQEVIASGAADFLTLPELGSALWLKFNLLAERDTRDVPRVFVEYANLLDDWRREVKRISVALGIDLETRDEAAIEEFLTPDLHRQRRTGPVNETFGTDWISTVYEALHAAARDEPLDQSVLDRVYAEYRASEQGFRKVFENSERLHKLNRFIRPSILKFRYEVVAMAHRRRGTWA</sequence>
<dbReference type="SUPFAM" id="SSF52540">
    <property type="entry name" value="P-loop containing nucleoside triphosphate hydrolases"/>
    <property type="match status" value="1"/>
</dbReference>